<dbReference type="Pfam" id="PF05278">
    <property type="entry name" value="PEARLI-4"/>
    <property type="match status" value="1"/>
</dbReference>
<accession>A0A978UV05</accession>
<sequence length="779" mass="89174">MEIQHPRHQHPLVLRENLGNERETCDLCRFRSSGTAFSYYCVQCTSPHFCLHYACAVTLPQQLNHPLHPHHPLALLTGRVYTCPICRVNHRSGYSDLYKFEPQHPKYSSYTCTECNFDMHLDCAMFPSIIYYQGRDHIQQPLCHLQPMALVEKVDGECFICRLPCDPSGPAFACSTCKYLIHKLCSDLPSEITHPFHPKCHLFLQANHRDHACRSCEKQSYTFVFGCDSCYFNICVACSSLRPTIEYEGHDHLLCFVEMDQSPGICDAPGADCQQSVVVKLLSCKQPFNILRCVQCDFNVHILCGPLPRTIKHKCHVHPLTLFDLVIEDDSGEYYCDACEMRRNPQLRVYYCAKCKFVADVYCVLSEVTSILKGDLKNVKLINMAGRKLIVTKMEEPSPMSDNDNDKIVNALVQQKVGDHDEGKSASMTLNDLVKAGRKLIVTKMEEPSPMSDNDNDKIVNALVQQEVGDHDEGKFASMTLNDLVKKLTGKEREIVDSEYDRYIIYFSREKDRENKHPKQVEDFIRRFSPSKTDENSIKDLNRFLYEKPTTTPLILSNRNLKPTPEQLVKGIKEFSPLTDRDFTELMRSLHHSDSSGKITLLHADLCLKVVKVGDYMMTWNLAHVLKELLAKHGDISGTESKLSMEMKSIIFYLLCGVINSMCKTMFIEVTEDVLKNWLTCLQIAKSNGFKIDFVYARLEGVMHAFFGIHTTRVENDVVAQMDQMLASLKQEVDRLLVNLESCMEYREKYRNSEKSNFIKECLSEASTSTWKIVGRDLL</sequence>
<evidence type="ECO:0000256" key="1">
    <source>
        <dbReference type="ARBA" id="ARBA00022737"/>
    </source>
</evidence>
<evidence type="ECO:0000259" key="2">
    <source>
        <dbReference type="Pfam" id="PF03107"/>
    </source>
</evidence>
<evidence type="ECO:0000313" key="4">
    <source>
        <dbReference type="Proteomes" id="UP000813462"/>
    </source>
</evidence>
<dbReference type="SUPFAM" id="SSF57889">
    <property type="entry name" value="Cysteine-rich domain"/>
    <property type="match status" value="4"/>
</dbReference>
<name>A0A978UV05_ZIZJJ</name>
<evidence type="ECO:0000313" key="3">
    <source>
        <dbReference type="EMBL" id="KAH7518705.1"/>
    </source>
</evidence>
<organism evidence="3 4">
    <name type="scientific">Ziziphus jujuba var. spinosa</name>
    <dbReference type="NCBI Taxonomy" id="714518"/>
    <lineage>
        <taxon>Eukaryota</taxon>
        <taxon>Viridiplantae</taxon>
        <taxon>Streptophyta</taxon>
        <taxon>Embryophyta</taxon>
        <taxon>Tracheophyta</taxon>
        <taxon>Spermatophyta</taxon>
        <taxon>Magnoliopsida</taxon>
        <taxon>eudicotyledons</taxon>
        <taxon>Gunneridae</taxon>
        <taxon>Pentapetalae</taxon>
        <taxon>rosids</taxon>
        <taxon>fabids</taxon>
        <taxon>Rosales</taxon>
        <taxon>Rhamnaceae</taxon>
        <taxon>Paliureae</taxon>
        <taxon>Ziziphus</taxon>
    </lineage>
</organism>
<dbReference type="PANTHER" id="PTHR46288:SF80">
    <property type="entry name" value="CYSTEINE_HISTIDINE-RICH C1 DOMAIN FAMILY PROTEIN"/>
    <property type="match status" value="1"/>
</dbReference>
<dbReference type="OrthoDB" id="1730876at2759"/>
<dbReference type="PANTHER" id="PTHR46288">
    <property type="entry name" value="PHORBOL-ESTER/DAG-TYPE DOMAIN-CONTAINING PROTEIN"/>
    <property type="match status" value="1"/>
</dbReference>
<proteinExistence type="predicted"/>
<dbReference type="Proteomes" id="UP000813462">
    <property type="component" value="Unassembled WGS sequence"/>
</dbReference>
<gene>
    <name evidence="3" type="ORF">FEM48_Zijuj09G0199400</name>
</gene>
<dbReference type="Pfam" id="PF03107">
    <property type="entry name" value="C1_2"/>
    <property type="match status" value="2"/>
</dbReference>
<dbReference type="EMBL" id="JAEACU010000009">
    <property type="protein sequence ID" value="KAH7518705.1"/>
    <property type="molecule type" value="Genomic_DNA"/>
</dbReference>
<dbReference type="AlphaFoldDB" id="A0A978UV05"/>
<protein>
    <recommendedName>
        <fullName evidence="2">DC1 domain-containing protein</fullName>
    </recommendedName>
</protein>
<dbReference type="InterPro" id="IPR007942">
    <property type="entry name" value="PLipase-like"/>
</dbReference>
<reference evidence="3" key="1">
    <citation type="journal article" date="2021" name="Front. Plant Sci.">
        <title>Chromosome-Scale Genome Assembly for Chinese Sour Jujube and Insights Into Its Genome Evolution and Domestication Signature.</title>
        <authorList>
            <person name="Shen L.-Y."/>
            <person name="Luo H."/>
            <person name="Wang X.-L."/>
            <person name="Wang X.-M."/>
            <person name="Qiu X.-J."/>
            <person name="Liu H."/>
            <person name="Zhou S.-S."/>
            <person name="Jia K.-H."/>
            <person name="Nie S."/>
            <person name="Bao Y.-T."/>
            <person name="Zhang R.-G."/>
            <person name="Yun Q.-Z."/>
            <person name="Chai Y.-H."/>
            <person name="Lu J.-Y."/>
            <person name="Li Y."/>
            <person name="Zhao S.-W."/>
            <person name="Mao J.-F."/>
            <person name="Jia S.-G."/>
            <person name="Mao Y.-M."/>
        </authorList>
    </citation>
    <scope>NUCLEOTIDE SEQUENCE</scope>
    <source>
        <strain evidence="3">AT0</strain>
        <tissue evidence="3">Leaf</tissue>
    </source>
</reference>
<feature type="domain" description="DC1" evidence="2">
    <location>
        <begin position="6"/>
        <end position="56"/>
    </location>
</feature>
<dbReference type="InterPro" id="IPR004146">
    <property type="entry name" value="DC1"/>
</dbReference>
<keyword evidence="1" id="KW-0677">Repeat</keyword>
<dbReference type="InterPro" id="IPR046349">
    <property type="entry name" value="C1-like_sf"/>
</dbReference>
<feature type="domain" description="DC1" evidence="2">
    <location>
        <begin position="314"/>
        <end position="364"/>
    </location>
</feature>
<comment type="caution">
    <text evidence="3">The sequence shown here is derived from an EMBL/GenBank/DDBJ whole genome shotgun (WGS) entry which is preliminary data.</text>
</comment>